<proteinExistence type="predicted"/>
<dbReference type="AlphaFoldDB" id="A0A9N7V356"/>
<sequence>MFLSYICNNQACTQLRAYREDTGGLQGFLKSTPPKRSNHLWRLEHVSSGATSQWLVLLRYRAAGKNPPSLPGDRASQPGLKRRKLASAVVFPLSRGAYLVFSGVCRRLSVRLHSGDRR</sequence>
<dbReference type="EMBL" id="CADEAL010002746">
    <property type="protein sequence ID" value="CAB1441944.1"/>
    <property type="molecule type" value="Genomic_DNA"/>
</dbReference>
<reference evidence="1" key="1">
    <citation type="submission" date="2020-03" db="EMBL/GenBank/DDBJ databases">
        <authorList>
            <person name="Weist P."/>
        </authorList>
    </citation>
    <scope>NUCLEOTIDE SEQUENCE</scope>
</reference>
<name>A0A9N7V356_PLEPL</name>
<keyword evidence="2" id="KW-1185">Reference proteome</keyword>
<protein>
    <submittedName>
        <fullName evidence="1">Uncharacterized protein</fullName>
    </submittedName>
</protein>
<comment type="caution">
    <text evidence="1">The sequence shown here is derived from an EMBL/GenBank/DDBJ whole genome shotgun (WGS) entry which is preliminary data.</text>
</comment>
<evidence type="ECO:0000313" key="2">
    <source>
        <dbReference type="Proteomes" id="UP001153269"/>
    </source>
</evidence>
<evidence type="ECO:0000313" key="1">
    <source>
        <dbReference type="EMBL" id="CAB1441944.1"/>
    </source>
</evidence>
<organism evidence="1 2">
    <name type="scientific">Pleuronectes platessa</name>
    <name type="common">European plaice</name>
    <dbReference type="NCBI Taxonomy" id="8262"/>
    <lineage>
        <taxon>Eukaryota</taxon>
        <taxon>Metazoa</taxon>
        <taxon>Chordata</taxon>
        <taxon>Craniata</taxon>
        <taxon>Vertebrata</taxon>
        <taxon>Euteleostomi</taxon>
        <taxon>Actinopterygii</taxon>
        <taxon>Neopterygii</taxon>
        <taxon>Teleostei</taxon>
        <taxon>Neoteleostei</taxon>
        <taxon>Acanthomorphata</taxon>
        <taxon>Carangaria</taxon>
        <taxon>Pleuronectiformes</taxon>
        <taxon>Pleuronectoidei</taxon>
        <taxon>Pleuronectidae</taxon>
        <taxon>Pleuronectes</taxon>
    </lineage>
</organism>
<accession>A0A9N7V356</accession>
<gene>
    <name evidence="1" type="ORF">PLEPLA_LOCUS29660</name>
</gene>
<dbReference type="Proteomes" id="UP001153269">
    <property type="component" value="Unassembled WGS sequence"/>
</dbReference>